<evidence type="ECO:0008006" key="3">
    <source>
        <dbReference type="Google" id="ProtNLM"/>
    </source>
</evidence>
<gene>
    <name evidence="1" type="ORF">MARI151_60560</name>
</gene>
<dbReference type="Proteomes" id="UP000430202">
    <property type="component" value="Unassembled WGS sequence"/>
</dbReference>
<evidence type="ECO:0000313" key="2">
    <source>
        <dbReference type="Proteomes" id="UP000430202"/>
    </source>
</evidence>
<name>A0A653XFM3_9FLAO</name>
<dbReference type="AlphaFoldDB" id="A0A653XFM3"/>
<dbReference type="Gene3D" id="2.40.128.410">
    <property type="match status" value="1"/>
</dbReference>
<organism evidence="1 2">
    <name type="scientific">Maribacter litoralis</name>
    <dbReference type="NCBI Taxonomy" id="2059726"/>
    <lineage>
        <taxon>Bacteria</taxon>
        <taxon>Pseudomonadati</taxon>
        <taxon>Bacteroidota</taxon>
        <taxon>Flavobacteriia</taxon>
        <taxon>Flavobacteriales</taxon>
        <taxon>Flavobacteriaceae</taxon>
        <taxon>Maribacter</taxon>
    </lineage>
</organism>
<dbReference type="EMBL" id="CABWLR010000006">
    <property type="protein sequence ID" value="VXC28862.1"/>
    <property type="molecule type" value="Genomic_DNA"/>
</dbReference>
<proteinExistence type="predicted"/>
<dbReference type="InterPro" id="IPR025347">
    <property type="entry name" value="DUF4251"/>
</dbReference>
<protein>
    <recommendedName>
        <fullName evidence="3">DUF4251 domain-containing protein</fullName>
    </recommendedName>
</protein>
<accession>A0A653XFM3</accession>
<dbReference type="PROSITE" id="PS51257">
    <property type="entry name" value="PROKAR_LIPOPROTEIN"/>
    <property type="match status" value="1"/>
</dbReference>
<dbReference type="Pfam" id="PF14059">
    <property type="entry name" value="DUF4251"/>
    <property type="match status" value="1"/>
</dbReference>
<sequence length="179" mass="19726">MKPFLYFILSCVLLSCKSSKTIIDDSHPIHGIMSSKNFEFKAKSSNPLATQSLTAVANSGLLPPGSNISRIDLNGNGNYIKVTNDSVSANLPYYGERQFGGTYGTADGVEFNGVPDDYNQTFNADKQRYMVTFQISNSTDRYTVNMQVYPNKSCVVSVNTSNRNTIQYNGIIESLDSKD</sequence>
<reference evidence="1 2" key="1">
    <citation type="submission" date="2019-10" db="EMBL/GenBank/DDBJ databases">
        <authorList>
            <person name="Karimi E."/>
        </authorList>
    </citation>
    <scope>NUCLEOTIDE SEQUENCE [LARGE SCALE GENOMIC DNA]</scope>
    <source>
        <strain evidence="1">Maribacter sp. 151</strain>
    </source>
</reference>
<keyword evidence="2" id="KW-1185">Reference proteome</keyword>
<dbReference type="RefSeq" id="WP_159304136.1">
    <property type="nucleotide sequence ID" value="NZ_LR733271.1"/>
</dbReference>
<evidence type="ECO:0000313" key="1">
    <source>
        <dbReference type="EMBL" id="VXC28862.1"/>
    </source>
</evidence>